<gene>
    <name evidence="4" type="primary">LOC103331078</name>
</gene>
<reference evidence="3" key="1">
    <citation type="journal article" date="2012" name="Nat. Commun.">
        <title>The genome of Prunus mume.</title>
        <authorList>
            <person name="Zhang Q."/>
            <person name="Chen W."/>
            <person name="Sun L."/>
            <person name="Zhao F."/>
            <person name="Huang B."/>
            <person name="Yang W."/>
            <person name="Tao Y."/>
            <person name="Wang J."/>
            <person name="Yuan Z."/>
            <person name="Fan G."/>
            <person name="Xing Z."/>
            <person name="Han C."/>
            <person name="Pan H."/>
            <person name="Zhong X."/>
            <person name="Shi W."/>
            <person name="Liang X."/>
            <person name="Du D."/>
            <person name="Sun F."/>
            <person name="Xu Z."/>
            <person name="Hao R."/>
            <person name="Lv T."/>
            <person name="Lv Y."/>
            <person name="Zheng Z."/>
            <person name="Sun M."/>
            <person name="Luo L."/>
            <person name="Cai M."/>
            <person name="Gao Y."/>
            <person name="Wang J."/>
            <person name="Yin Y."/>
            <person name="Xu X."/>
            <person name="Cheng T."/>
            <person name="Wang J."/>
        </authorList>
    </citation>
    <scope>NUCLEOTIDE SEQUENCE [LARGE SCALE GENOMIC DNA]</scope>
</reference>
<evidence type="ECO:0000313" key="3">
    <source>
        <dbReference type="Proteomes" id="UP000694861"/>
    </source>
</evidence>
<dbReference type="RefSeq" id="XP_008231916.1">
    <property type="nucleotide sequence ID" value="XM_008233694.1"/>
</dbReference>
<dbReference type="Gene3D" id="2.40.70.10">
    <property type="entry name" value="Acid Proteases"/>
    <property type="match status" value="1"/>
</dbReference>
<sequence>MADEAERAVREFGPPVATPSAIRRPAIAANNFEIKPAMITMLQNSSVFCGLPNEDPNIHLAIFLEICDTSKFNGVTDDAIRLRLFPFSLKDKAKLWLLSQPQDSIRTWDDLSKKFLAKFFPPAKTAKFQQDIMSFAQYDKEPLYEAWERFKDLLRKCPHHELPTWIQVQTFYNGLSQTSRTLVDAAAGGALMVKTATEAFELFETMASNNYQWPNERMNPKPAGVLEVDAMALLTAQISNLTKKVDSLSVNAVNTNTNFGCDFCAGSHLSSECTTRNPFASVEQVNQVAEFNRQRNDPYSNMYNPGGRNHPNFSWSNTQNVQRPPPSFLAQEKKINLEDALTQLTMSTTQFMTETKTQFQNQGTSIWNLEMQVGQLANVLSGRNQGVLPSQPEINPKNQEQVMAITIWEKKQVNIAVDLEKEKLEKEKEAEKSQEEENYVVMPTPSPSLKPYVPPIPFPLRLKKNKIDEQSSNFLETFKKVQINIPYAATLEQMPSYEKFMKDILLKKRKFGDHEKIQLTEECSAILQRKLPPKKKDKGSFKIPCTIGNNFFERALCDLGSSINLLPLSVAKKIGIGEIKPTTISLQMADRSITYPDGIIERCPSKG</sequence>
<dbReference type="Proteomes" id="UP000694861">
    <property type="component" value="Linkage group LG5"/>
</dbReference>
<proteinExistence type="predicted"/>
<dbReference type="GeneID" id="103331078"/>
<organism evidence="3 4">
    <name type="scientific">Prunus mume</name>
    <name type="common">Japanese apricot</name>
    <name type="synonym">Armeniaca mume</name>
    <dbReference type="NCBI Taxonomy" id="102107"/>
    <lineage>
        <taxon>Eukaryota</taxon>
        <taxon>Viridiplantae</taxon>
        <taxon>Streptophyta</taxon>
        <taxon>Embryophyta</taxon>
        <taxon>Tracheophyta</taxon>
        <taxon>Spermatophyta</taxon>
        <taxon>Magnoliopsida</taxon>
        <taxon>eudicotyledons</taxon>
        <taxon>Gunneridae</taxon>
        <taxon>Pentapetalae</taxon>
        <taxon>rosids</taxon>
        <taxon>fabids</taxon>
        <taxon>Rosales</taxon>
        <taxon>Rosaceae</taxon>
        <taxon>Amygdaloideae</taxon>
        <taxon>Amygdaleae</taxon>
        <taxon>Prunus</taxon>
    </lineage>
</organism>
<dbReference type="CDD" id="cd00303">
    <property type="entry name" value="retropepsin_like"/>
    <property type="match status" value="1"/>
</dbReference>
<evidence type="ECO:0000259" key="2">
    <source>
        <dbReference type="Pfam" id="PF03732"/>
    </source>
</evidence>
<feature type="domain" description="Retrotransposon gag" evidence="2">
    <location>
        <begin position="83"/>
        <end position="176"/>
    </location>
</feature>
<name>A0ABM0NYY4_PRUMU</name>
<accession>A0ABM0NYY4</accession>
<dbReference type="InterPro" id="IPR021109">
    <property type="entry name" value="Peptidase_aspartic_dom_sf"/>
</dbReference>
<feature type="compositionally biased region" description="Basic and acidic residues" evidence="1">
    <location>
        <begin position="426"/>
        <end position="435"/>
    </location>
</feature>
<protein>
    <submittedName>
        <fullName evidence="4">Uncharacterized protein LOC103331078</fullName>
    </submittedName>
</protein>
<evidence type="ECO:0000313" key="4">
    <source>
        <dbReference type="RefSeq" id="XP_008231916.1"/>
    </source>
</evidence>
<dbReference type="Pfam" id="PF03732">
    <property type="entry name" value="Retrotrans_gag"/>
    <property type="match status" value="1"/>
</dbReference>
<dbReference type="PANTHER" id="PTHR33223">
    <property type="entry name" value="CCHC-TYPE DOMAIN-CONTAINING PROTEIN"/>
    <property type="match status" value="1"/>
</dbReference>
<dbReference type="InterPro" id="IPR005162">
    <property type="entry name" value="Retrotrans_gag_dom"/>
</dbReference>
<keyword evidence="3" id="KW-1185">Reference proteome</keyword>
<evidence type="ECO:0000256" key="1">
    <source>
        <dbReference type="SAM" id="MobiDB-lite"/>
    </source>
</evidence>
<dbReference type="PANTHER" id="PTHR33223:SF11">
    <property type="entry name" value="ELEMENT PROTEIN, PUTATIVE-RELATED"/>
    <property type="match status" value="1"/>
</dbReference>
<reference evidence="4" key="2">
    <citation type="submission" date="2025-08" db="UniProtKB">
        <authorList>
            <consortium name="RefSeq"/>
        </authorList>
    </citation>
    <scope>IDENTIFICATION</scope>
</reference>
<feature type="region of interest" description="Disordered" evidence="1">
    <location>
        <begin position="426"/>
        <end position="446"/>
    </location>
</feature>